<gene>
    <name evidence="1" type="ORF">BD293_1931</name>
</gene>
<accession>A0A543KDZ5</accession>
<protein>
    <submittedName>
        <fullName evidence="1">Uncharacterized protein</fullName>
    </submittedName>
</protein>
<dbReference type="EMBL" id="VFPT01000001">
    <property type="protein sequence ID" value="TQM93299.1"/>
    <property type="molecule type" value="Genomic_DNA"/>
</dbReference>
<evidence type="ECO:0000313" key="1">
    <source>
        <dbReference type="EMBL" id="TQM93299.1"/>
    </source>
</evidence>
<dbReference type="Proteomes" id="UP000320582">
    <property type="component" value="Unassembled WGS sequence"/>
</dbReference>
<dbReference type="PROSITE" id="PS51257">
    <property type="entry name" value="PROKAR_LIPOPROTEIN"/>
    <property type="match status" value="1"/>
</dbReference>
<dbReference type="OrthoDB" id="7873991at2"/>
<dbReference type="AlphaFoldDB" id="A0A543KDZ5"/>
<reference evidence="1 2" key="1">
    <citation type="submission" date="2019-06" db="EMBL/GenBank/DDBJ databases">
        <title>Genomic Encyclopedia of Archaeal and Bacterial Type Strains, Phase II (KMG-II): from individual species to whole genera.</title>
        <authorList>
            <person name="Goeker M."/>
        </authorList>
    </citation>
    <scope>NUCLEOTIDE SEQUENCE [LARGE SCALE GENOMIC DNA]</scope>
    <source>
        <strain evidence="1 2">DSM 18423</strain>
    </source>
</reference>
<sequence>MFRKLSCQRLQIGRVVWLGPLVLVACFAPTDLPPRQANLQGNSPELLPISTILAQVADGPNTARLTDSTDDRVTALQARAARLRGPVIAQGQRERMLSSGDRLR</sequence>
<dbReference type="RefSeq" id="WP_142081132.1">
    <property type="nucleotide sequence ID" value="NZ_VFPT01000001.1"/>
</dbReference>
<keyword evidence="2" id="KW-1185">Reference proteome</keyword>
<proteinExistence type="predicted"/>
<comment type="caution">
    <text evidence="1">The sequence shown here is derived from an EMBL/GenBank/DDBJ whole genome shotgun (WGS) entry which is preliminary data.</text>
</comment>
<evidence type="ECO:0000313" key="2">
    <source>
        <dbReference type="Proteomes" id="UP000320582"/>
    </source>
</evidence>
<organism evidence="1 2">
    <name type="scientific">Roseinatronobacter monicus</name>
    <dbReference type="NCBI Taxonomy" id="393481"/>
    <lineage>
        <taxon>Bacteria</taxon>
        <taxon>Pseudomonadati</taxon>
        <taxon>Pseudomonadota</taxon>
        <taxon>Alphaproteobacteria</taxon>
        <taxon>Rhodobacterales</taxon>
        <taxon>Paracoccaceae</taxon>
        <taxon>Roseinatronobacter</taxon>
    </lineage>
</organism>
<name>A0A543KDZ5_9RHOB</name>